<dbReference type="RefSeq" id="XP_013397682.1">
    <property type="nucleotide sequence ID" value="XM_013542228.1"/>
</dbReference>
<evidence type="ECO:0000256" key="2">
    <source>
        <dbReference type="SAM" id="MobiDB-lite"/>
    </source>
</evidence>
<accession>A0A1S3IHJ0</accession>
<feature type="compositionally biased region" description="Low complexity" evidence="2">
    <location>
        <begin position="1040"/>
        <end position="1055"/>
    </location>
</feature>
<protein>
    <submittedName>
        <fullName evidence="5 6">Uncharacterized protein LOC106164348</fullName>
    </submittedName>
</protein>
<dbReference type="Pfam" id="PF14722">
    <property type="entry name" value="KRAP_IP3R_bind"/>
    <property type="match status" value="1"/>
</dbReference>
<evidence type="ECO:0000256" key="1">
    <source>
        <dbReference type="SAM" id="Coils"/>
    </source>
</evidence>
<feature type="compositionally biased region" description="Acidic residues" evidence="2">
    <location>
        <begin position="82"/>
        <end position="91"/>
    </location>
</feature>
<feature type="region of interest" description="Disordered" evidence="2">
    <location>
        <begin position="82"/>
        <end position="129"/>
    </location>
</feature>
<dbReference type="KEGG" id="lak:106164348"/>
<dbReference type="STRING" id="7574.A0A1S3IHJ0"/>
<feature type="compositionally biased region" description="Polar residues" evidence="2">
    <location>
        <begin position="104"/>
        <end position="113"/>
    </location>
</feature>
<reference evidence="5 6" key="1">
    <citation type="submission" date="2025-04" db="UniProtKB">
        <authorList>
            <consortium name="RefSeq"/>
        </authorList>
    </citation>
    <scope>IDENTIFICATION</scope>
    <source>
        <tissue evidence="5 6">Gonads</tissue>
    </source>
</reference>
<dbReference type="PANTHER" id="PTHR17469:SF15">
    <property type="entry name" value="ITPR-INTERACTING DOMAIN-CONTAINING PROTEIN"/>
    <property type="match status" value="1"/>
</dbReference>
<feature type="compositionally biased region" description="Low complexity" evidence="2">
    <location>
        <begin position="92"/>
        <end position="103"/>
    </location>
</feature>
<dbReference type="OrthoDB" id="10035684at2759"/>
<dbReference type="RefSeq" id="XP_013397680.1">
    <property type="nucleotide sequence ID" value="XM_013542226.1"/>
</dbReference>
<gene>
    <name evidence="5 6 7" type="primary">LOC106164348</name>
</gene>
<feature type="compositionally biased region" description="Polar residues" evidence="2">
    <location>
        <begin position="1078"/>
        <end position="1099"/>
    </location>
</feature>
<dbReference type="Proteomes" id="UP000085678">
    <property type="component" value="Unplaced"/>
</dbReference>
<name>A0A1S3IHJ0_LINAN</name>
<evidence type="ECO:0000259" key="3">
    <source>
        <dbReference type="SMART" id="SM01257"/>
    </source>
</evidence>
<sequence>MAEYGVACLSPLSPQRTSLKTVLQKSLATLHNNYRKQTDLKELDQQSWNQNKANPDCLSDLVLSSAASLCVSFPFSELDGLDSDLETDEDSSTPILSSPSQSQGNLDAQQYDSNKTETEGIEPAEGSTGLKLTSKEACDNLLHSGHGVGAVNNSDKDRTSCEGSLASPRSVDHKSQRRPMDCEEESFRTLGDDGDKELDVRRDLETWPDKSDCDLDNRKLTKVPVSFVPTSDLLTRTVVKGTTPDIVQESKSKSDSENTFNLHAPSILHAGIDNQLLNTGKYCDQNGDQQVRFCEVMENRDIMQDISVVQAREPQTDDTALSKQGSTTKDPLAMPCYPLTTSIDNNGGHDSNTELLKMEKDNVDGSISKEEGISVEGQCSQETDTEMSTLNPKRPRLVELETIPETETSEVVEKSTEIFPSAARPLVIADEEDRQGVAARRGFFQRGLSASDKRQLMKKSRSCAVDEEEEDEISQTQQPKTPDTPVTPASSDTGKPSVHAWINSISSAESLDSPISSIGQDELDFELSEGRKGSCPGSIEDDLSLGAEAQVMYAGQMGMLNRQTSDPYQILGHTDARQRRTAYLKNQYMFGNSFESVRTSSSQTVSSIEMLLEQRKGDPEEILENLGFGGSDNDRLSTKLPLRFLLHPSQAHGISVEDFLQENEELRDKLHQLHGGPSGIPLWVLQRSQFNRAMSMPMDQIMTPSWVAYLHQTAPRHGSLPCFRDTFQLSSTLARRDSILSEDNRKALEKRGFYQSPKDDSFLPSKSSFGEKPPPMRQRSNTFSGMTELKRKQSEDPKSKPRSATNPEQRESPPTDFKLSLPKDDPAQRKCVHPSVFVFDVEGYQKNETCNTGADFSALVPTRFLSSGQPQNSSQSDDTVDKASPKRKKLPVSYNLELEPVKEEPEKSPSVQSVIMAFPTDSVFDKGNEETLSKDQHLVDTTITEDEQKDLPMCKSGEVVEISMLDVPVETETLPNSTPSDSTEAELKSPDSKGVEPGPSSGVTGSKIRHPKLQGILHQESLEIAEHMSHEQPVSKATEGLRCSSGQSDSSGVFSEHMDGEQQDLRLLQEAPQLPTRGRSTASETESELTPTPASSCLTLSEDGLATDGYPSDISSSPSGRVYKITYSIVTADEVPPNSPKPKLKFKLKQKHKEHRSRHLENTNSAVGGDVIQEETHQAVKSEKESAHGDEVTSIADNKHDFDFQEESPMKETSLQNNGVEELEAIPFSKRDAEELTVLTSLLKEPYLRKVYGGASTRTLFDRWTKIQYKHRLLEEAKLIQKALQQYRGELQMLEKRQVNKPFQDGMEEDLQCLDELKKLIKDEVFQLEQSLSQRIKMIISGEPPQLPSMGHLQVVQQMIGLLKEQHYHRSVDAQSYPQPMVSPMVSQVTMTTAPWIPPPGEDYIQEMLKSSLAEMKVDLFQELTTHFSSVVDSLKKELQESDEEIVTLKKKLETLMEAETYETEV</sequence>
<evidence type="ECO:0000313" key="5">
    <source>
        <dbReference type="RefSeq" id="XP_013397679.1"/>
    </source>
</evidence>
<evidence type="ECO:0000313" key="4">
    <source>
        <dbReference type="Proteomes" id="UP000085678"/>
    </source>
</evidence>
<keyword evidence="1" id="KW-0175">Coiled coil</keyword>
<feature type="compositionally biased region" description="Polar residues" evidence="2">
    <location>
        <begin position="865"/>
        <end position="877"/>
    </location>
</feature>
<evidence type="ECO:0000313" key="7">
    <source>
        <dbReference type="RefSeq" id="XP_013397682.1"/>
    </source>
</evidence>
<dbReference type="InterPro" id="IPR043444">
    <property type="entry name" value="TESPA1-like"/>
</dbReference>
<feature type="region of interest" description="Disordered" evidence="2">
    <location>
        <begin position="146"/>
        <end position="194"/>
    </location>
</feature>
<feature type="compositionally biased region" description="Polar residues" evidence="2">
    <location>
        <begin position="317"/>
        <end position="329"/>
    </location>
</feature>
<dbReference type="GeneID" id="106164348"/>
<feature type="compositionally biased region" description="Basic and acidic residues" evidence="2">
    <location>
        <begin position="170"/>
        <end position="194"/>
    </location>
</feature>
<feature type="region of interest" description="Disordered" evidence="2">
    <location>
        <begin position="865"/>
        <end position="888"/>
    </location>
</feature>
<feature type="compositionally biased region" description="Polar residues" evidence="2">
    <location>
        <begin position="973"/>
        <end position="982"/>
    </location>
</feature>
<feature type="region of interest" description="Disordered" evidence="2">
    <location>
        <begin position="750"/>
        <end position="827"/>
    </location>
</feature>
<feature type="region of interest" description="Disordered" evidence="2">
    <location>
        <begin position="1028"/>
        <end position="1118"/>
    </location>
</feature>
<dbReference type="GO" id="GO:0005102">
    <property type="term" value="F:signaling receptor binding"/>
    <property type="evidence" value="ECO:0007669"/>
    <property type="project" value="InterPro"/>
</dbReference>
<evidence type="ECO:0000313" key="6">
    <source>
        <dbReference type="RefSeq" id="XP_013397680.1"/>
    </source>
</evidence>
<feature type="domain" description="ITPR-interacting" evidence="3">
    <location>
        <begin position="587"/>
        <end position="748"/>
    </location>
</feature>
<keyword evidence="4" id="KW-1185">Reference proteome</keyword>
<organism evidence="4 7">
    <name type="scientific">Lingula anatina</name>
    <name type="common">Brachiopod</name>
    <name type="synonym">Lingula unguis</name>
    <dbReference type="NCBI Taxonomy" id="7574"/>
    <lineage>
        <taxon>Eukaryota</taxon>
        <taxon>Metazoa</taxon>
        <taxon>Spiralia</taxon>
        <taxon>Lophotrochozoa</taxon>
        <taxon>Brachiopoda</taxon>
        <taxon>Linguliformea</taxon>
        <taxon>Lingulata</taxon>
        <taxon>Lingulida</taxon>
        <taxon>Linguloidea</taxon>
        <taxon>Lingulidae</taxon>
        <taxon>Lingula</taxon>
    </lineage>
</organism>
<feature type="compositionally biased region" description="Basic and acidic residues" evidence="2">
    <location>
        <begin position="985"/>
        <end position="994"/>
    </location>
</feature>
<dbReference type="RefSeq" id="XP_013397679.1">
    <property type="nucleotide sequence ID" value="XM_013542225.1"/>
</dbReference>
<dbReference type="InterPro" id="IPR029325">
    <property type="entry name" value="ITPR-bd"/>
</dbReference>
<feature type="coiled-coil region" evidence="1">
    <location>
        <begin position="1270"/>
        <end position="1297"/>
    </location>
</feature>
<dbReference type="SMART" id="SM01257">
    <property type="entry name" value="KRAP_IP3R_bind"/>
    <property type="match status" value="1"/>
</dbReference>
<feature type="region of interest" description="Disordered" evidence="2">
    <location>
        <begin position="967"/>
        <end position="1012"/>
    </location>
</feature>
<proteinExistence type="predicted"/>
<feature type="region of interest" description="Disordered" evidence="2">
    <location>
        <begin position="312"/>
        <end position="335"/>
    </location>
</feature>
<dbReference type="PANTHER" id="PTHR17469">
    <property type="entry name" value="SPERM SPECIFIC ANTIGEN 2-RELATED"/>
    <property type="match status" value="1"/>
</dbReference>
<feature type="compositionally biased region" description="Basic and acidic residues" evidence="2">
    <location>
        <begin position="750"/>
        <end position="761"/>
    </location>
</feature>
<feature type="region of interest" description="Disordered" evidence="2">
    <location>
        <begin position="455"/>
        <end position="497"/>
    </location>
</feature>
<feature type="compositionally biased region" description="Basic and acidic residues" evidence="2">
    <location>
        <begin position="788"/>
        <end position="799"/>
    </location>
</feature>
<feature type="coiled-coil region" evidence="1">
    <location>
        <begin position="1432"/>
        <end position="1459"/>
    </location>
</feature>